<proteinExistence type="inferred from homology"/>
<name>A0A4R5VLS0_9BACI</name>
<dbReference type="AlphaFoldDB" id="A0A4R5VLS0"/>
<evidence type="ECO:0000313" key="4">
    <source>
        <dbReference type="EMBL" id="TDK58243.1"/>
    </source>
</evidence>
<reference evidence="4 5" key="1">
    <citation type="submission" date="2019-03" db="EMBL/GenBank/DDBJ databases">
        <title>Bacillus niacini sp. nov. a Nicotinate-Metabolizing Mesophile Isolated from Soil.</title>
        <authorList>
            <person name="Zhang G."/>
        </authorList>
    </citation>
    <scope>NUCLEOTIDE SEQUENCE [LARGE SCALE GENOMIC DNA]</scope>
    <source>
        <strain evidence="4 5">WN066</strain>
    </source>
</reference>
<dbReference type="SUPFAM" id="SSF52402">
    <property type="entry name" value="Adenine nucleotide alpha hydrolases-like"/>
    <property type="match status" value="1"/>
</dbReference>
<dbReference type="PANTHER" id="PTHR46268:SF6">
    <property type="entry name" value="UNIVERSAL STRESS PROTEIN UP12"/>
    <property type="match status" value="1"/>
</dbReference>
<dbReference type="Proteomes" id="UP001178888">
    <property type="component" value="Unassembled WGS sequence"/>
</dbReference>
<organism evidence="4 5">
    <name type="scientific">Bacillus salipaludis</name>
    <dbReference type="NCBI Taxonomy" id="2547811"/>
    <lineage>
        <taxon>Bacteria</taxon>
        <taxon>Bacillati</taxon>
        <taxon>Bacillota</taxon>
        <taxon>Bacilli</taxon>
        <taxon>Bacillales</taxon>
        <taxon>Bacillaceae</taxon>
        <taxon>Bacillus</taxon>
    </lineage>
</organism>
<keyword evidence="6" id="KW-1185">Reference proteome</keyword>
<dbReference type="PRINTS" id="PR01438">
    <property type="entry name" value="UNVRSLSTRESS"/>
</dbReference>
<evidence type="ECO:0000313" key="3">
    <source>
        <dbReference type="EMBL" id="MDQ6598850.1"/>
    </source>
</evidence>
<dbReference type="PANTHER" id="PTHR46268">
    <property type="entry name" value="STRESS RESPONSE PROTEIN NHAX"/>
    <property type="match status" value="1"/>
</dbReference>
<reference evidence="3" key="2">
    <citation type="submission" date="2023-08" db="EMBL/GenBank/DDBJ databases">
        <title>Nitrogen cycling bacteria in agricultural field soils.</title>
        <authorList>
            <person name="Jang J."/>
        </authorList>
    </citation>
    <scope>NUCLEOTIDE SEQUENCE</scope>
    <source>
        <strain evidence="3">PS3-36</strain>
    </source>
</reference>
<dbReference type="RefSeq" id="WP_133338868.1">
    <property type="nucleotide sequence ID" value="NZ_JAVGVR010000001.1"/>
</dbReference>
<evidence type="ECO:0000313" key="5">
    <source>
        <dbReference type="Proteomes" id="UP000295132"/>
    </source>
</evidence>
<protein>
    <submittedName>
        <fullName evidence="4">Universal stress protein</fullName>
    </submittedName>
</protein>
<dbReference type="EMBL" id="JAVGVR010000001">
    <property type="protein sequence ID" value="MDQ6598850.1"/>
    <property type="molecule type" value="Genomic_DNA"/>
</dbReference>
<feature type="domain" description="UspA" evidence="2">
    <location>
        <begin position="7"/>
        <end position="143"/>
    </location>
</feature>
<evidence type="ECO:0000259" key="2">
    <source>
        <dbReference type="Pfam" id="PF00582"/>
    </source>
</evidence>
<dbReference type="CDD" id="cd00293">
    <property type="entry name" value="USP-like"/>
    <property type="match status" value="1"/>
</dbReference>
<sequence>MLTVCTKVVVPYDNSELSKKALETAMMLAKQDERIELNVITVIDVTGSIYYYGNGDPVREAQLKEAKEALNEVEQKLKALPNKIKTYLLEGNPASSIVDFVKQENVDLIVMGSRGLSGLKEIFLGSVSHYVVQKSCCPVFIVK</sequence>
<accession>A0A4R5VLS0</accession>
<dbReference type="InterPro" id="IPR006015">
    <property type="entry name" value="Universal_stress_UspA"/>
</dbReference>
<dbReference type="EMBL" id="SMYO01000016">
    <property type="protein sequence ID" value="TDK58243.1"/>
    <property type="molecule type" value="Genomic_DNA"/>
</dbReference>
<dbReference type="Pfam" id="PF00582">
    <property type="entry name" value="Usp"/>
    <property type="match status" value="1"/>
</dbReference>
<dbReference type="Proteomes" id="UP000295132">
    <property type="component" value="Unassembled WGS sequence"/>
</dbReference>
<dbReference type="InterPro" id="IPR014729">
    <property type="entry name" value="Rossmann-like_a/b/a_fold"/>
</dbReference>
<gene>
    <name evidence="4" type="ORF">E2K98_24570</name>
    <name evidence="3" type="ORF">RCG21_21250</name>
</gene>
<evidence type="ECO:0000256" key="1">
    <source>
        <dbReference type="ARBA" id="ARBA00008791"/>
    </source>
</evidence>
<comment type="similarity">
    <text evidence="1">Belongs to the universal stress protein A family.</text>
</comment>
<dbReference type="Gene3D" id="3.40.50.620">
    <property type="entry name" value="HUPs"/>
    <property type="match status" value="1"/>
</dbReference>
<evidence type="ECO:0000313" key="6">
    <source>
        <dbReference type="Proteomes" id="UP001178888"/>
    </source>
</evidence>
<dbReference type="InterPro" id="IPR006016">
    <property type="entry name" value="UspA"/>
</dbReference>
<comment type="caution">
    <text evidence="4">The sequence shown here is derived from an EMBL/GenBank/DDBJ whole genome shotgun (WGS) entry which is preliminary data.</text>
</comment>